<protein>
    <submittedName>
        <fullName evidence="2">Uncharacterized protein</fullName>
    </submittedName>
</protein>
<accession>A0A9Q1QKT5</accession>
<feature type="region of interest" description="Disordered" evidence="1">
    <location>
        <begin position="69"/>
        <end position="94"/>
    </location>
</feature>
<comment type="caution">
    <text evidence="2">The sequence shown here is derived from an EMBL/GenBank/DDBJ whole genome shotgun (WGS) entry which is preliminary data.</text>
</comment>
<evidence type="ECO:0000256" key="1">
    <source>
        <dbReference type="SAM" id="MobiDB-lite"/>
    </source>
</evidence>
<keyword evidence="3" id="KW-1185">Reference proteome</keyword>
<reference evidence="2" key="1">
    <citation type="submission" date="2022-04" db="EMBL/GenBank/DDBJ databases">
        <title>Carnegiea gigantea Genome sequencing and assembly v2.</title>
        <authorList>
            <person name="Copetti D."/>
            <person name="Sanderson M.J."/>
            <person name="Burquez A."/>
            <person name="Wojciechowski M.F."/>
        </authorList>
    </citation>
    <scope>NUCLEOTIDE SEQUENCE</scope>
    <source>
        <strain evidence="2">SGP5-SGP5p</strain>
        <tissue evidence="2">Aerial part</tissue>
    </source>
</reference>
<name>A0A9Q1QKT5_9CARY</name>
<evidence type="ECO:0000313" key="2">
    <source>
        <dbReference type="EMBL" id="KAJ8443700.1"/>
    </source>
</evidence>
<dbReference type="PANTHER" id="PTHR33499:SF40">
    <property type="entry name" value="TRANSPOSASE-ASSOCIATED DOMAIN-CONTAINING PROTEIN"/>
    <property type="match status" value="1"/>
</dbReference>
<evidence type="ECO:0000313" key="3">
    <source>
        <dbReference type="Proteomes" id="UP001153076"/>
    </source>
</evidence>
<dbReference type="AlphaFoldDB" id="A0A9Q1QKT5"/>
<dbReference type="OrthoDB" id="1300094at2759"/>
<sequence>MYVAECHEKDDQTRSATKKVKSAMQVTLQLRPKWVTLKVFTMRKTHTSHLHQLVLVLAMANTKVLIMEKTKKDEGDTSSPTKKRKRNSSTRPRGMNLVKEVARLKDGEKLGVNFYNNGVIGDNSEAFSRHLGKTVCDGAMCPIRVHSWDEIRPEYLETMWTVVVVISRISGNKIQIINVWGLQLSEVELMAEIQENNDRVDALESNHQKKIKVMQAAHERHMAEMKESH</sequence>
<dbReference type="EMBL" id="JAKOGI010000114">
    <property type="protein sequence ID" value="KAJ8443700.1"/>
    <property type="molecule type" value="Genomic_DNA"/>
</dbReference>
<dbReference type="PANTHER" id="PTHR33499">
    <property type="entry name" value="OS12G0282400 PROTEIN-RELATED"/>
    <property type="match status" value="1"/>
</dbReference>
<proteinExistence type="predicted"/>
<organism evidence="2 3">
    <name type="scientific">Carnegiea gigantea</name>
    <dbReference type="NCBI Taxonomy" id="171969"/>
    <lineage>
        <taxon>Eukaryota</taxon>
        <taxon>Viridiplantae</taxon>
        <taxon>Streptophyta</taxon>
        <taxon>Embryophyta</taxon>
        <taxon>Tracheophyta</taxon>
        <taxon>Spermatophyta</taxon>
        <taxon>Magnoliopsida</taxon>
        <taxon>eudicotyledons</taxon>
        <taxon>Gunneridae</taxon>
        <taxon>Pentapetalae</taxon>
        <taxon>Caryophyllales</taxon>
        <taxon>Cactineae</taxon>
        <taxon>Cactaceae</taxon>
        <taxon>Cactoideae</taxon>
        <taxon>Echinocereeae</taxon>
        <taxon>Carnegiea</taxon>
    </lineage>
</organism>
<dbReference type="Proteomes" id="UP001153076">
    <property type="component" value="Unassembled WGS sequence"/>
</dbReference>
<gene>
    <name evidence="2" type="ORF">Cgig2_032323</name>
</gene>